<protein>
    <submittedName>
        <fullName evidence="1">Uncharacterized protein</fullName>
    </submittedName>
</protein>
<evidence type="ECO:0000313" key="2">
    <source>
        <dbReference type="Proteomes" id="UP001295423"/>
    </source>
</evidence>
<sequence>MANWQVQLDAVRAAEEDVSVASTQSSNIQVGREVAVMHSQAHRGLKYKDSGNLVYLDSNDYKDGKIPEHFDMHDPKWFCLGATGLSLDTALTFHLCKDLMNAKMGTLKELPYMFNYETNVGGGRF</sequence>
<name>A0AAD2FRV8_9STRA</name>
<reference evidence="1" key="1">
    <citation type="submission" date="2023-08" db="EMBL/GenBank/DDBJ databases">
        <authorList>
            <person name="Audoor S."/>
            <person name="Bilcke G."/>
        </authorList>
    </citation>
    <scope>NUCLEOTIDE SEQUENCE</scope>
</reference>
<accession>A0AAD2FRV8</accession>
<dbReference type="AlphaFoldDB" id="A0AAD2FRV8"/>
<organism evidence="1 2">
    <name type="scientific">Cylindrotheca closterium</name>
    <dbReference type="NCBI Taxonomy" id="2856"/>
    <lineage>
        <taxon>Eukaryota</taxon>
        <taxon>Sar</taxon>
        <taxon>Stramenopiles</taxon>
        <taxon>Ochrophyta</taxon>
        <taxon>Bacillariophyta</taxon>
        <taxon>Bacillariophyceae</taxon>
        <taxon>Bacillariophycidae</taxon>
        <taxon>Bacillariales</taxon>
        <taxon>Bacillariaceae</taxon>
        <taxon>Cylindrotheca</taxon>
    </lineage>
</organism>
<gene>
    <name evidence="1" type="ORF">CYCCA115_LOCUS12851</name>
</gene>
<dbReference type="Proteomes" id="UP001295423">
    <property type="component" value="Unassembled WGS sequence"/>
</dbReference>
<comment type="caution">
    <text evidence="1">The sequence shown here is derived from an EMBL/GenBank/DDBJ whole genome shotgun (WGS) entry which is preliminary data.</text>
</comment>
<evidence type="ECO:0000313" key="1">
    <source>
        <dbReference type="EMBL" id="CAJ1950982.1"/>
    </source>
</evidence>
<proteinExistence type="predicted"/>
<keyword evidence="2" id="KW-1185">Reference proteome</keyword>
<dbReference type="EMBL" id="CAKOGP040001774">
    <property type="protein sequence ID" value="CAJ1950982.1"/>
    <property type="molecule type" value="Genomic_DNA"/>
</dbReference>